<feature type="region of interest" description="Disordered" evidence="5">
    <location>
        <begin position="194"/>
        <end position="244"/>
    </location>
</feature>
<dbReference type="SMART" id="SM00248">
    <property type="entry name" value="ANK"/>
    <property type="match status" value="3"/>
</dbReference>
<dbReference type="AlphaFoldDB" id="A0A9P6G0D4"/>
<feature type="repeat" description="ANK" evidence="3">
    <location>
        <begin position="681"/>
        <end position="713"/>
    </location>
</feature>
<accession>A0A9P6G0D4</accession>
<feature type="domain" description="HTH APSES-type" evidence="6">
    <location>
        <begin position="376"/>
        <end position="478"/>
    </location>
</feature>
<evidence type="ECO:0000256" key="4">
    <source>
        <dbReference type="SAM" id="Coils"/>
    </source>
</evidence>
<dbReference type="Proteomes" id="UP000780801">
    <property type="component" value="Unassembled WGS sequence"/>
</dbReference>
<evidence type="ECO:0000256" key="5">
    <source>
        <dbReference type="SAM" id="MobiDB-lite"/>
    </source>
</evidence>
<gene>
    <name evidence="7" type="ORF">BGW38_005214</name>
</gene>
<feature type="compositionally biased region" description="Basic and acidic residues" evidence="5">
    <location>
        <begin position="591"/>
        <end position="606"/>
    </location>
</feature>
<feature type="compositionally biased region" description="Low complexity" evidence="5">
    <location>
        <begin position="36"/>
        <end position="63"/>
    </location>
</feature>
<dbReference type="GO" id="GO:0033309">
    <property type="term" value="C:SBF transcription complex"/>
    <property type="evidence" value="ECO:0007669"/>
    <property type="project" value="TreeGrafter"/>
</dbReference>
<dbReference type="Gene3D" id="1.25.40.20">
    <property type="entry name" value="Ankyrin repeat-containing domain"/>
    <property type="match status" value="1"/>
</dbReference>
<sequence>MSSSVPPSLSTTATTEMAAGSEQSPVPAMSAIPAVNATAAPSDSASAIPSNDATSTPTTSDSAVALQPHAATLEARGAVSAASAISTMGQTLLQGKQTAEPAATDTAAAPSAIPTTVNNSGASADLSSKSATTAAAQSRSDNSVGESSFVSSSVLQQLQLLQQLGQSPTAILNATSAATAAASLAPSLALPAQSQTLAPSSQPASQLSQAQPESLQSAQPPSATAPTKATTTTTTQSPATMTPAQQLQHDLHQLKLHKERLAEARASLTGLGSESLADQTAQTSQKTVDPTPAQVITQPSLTLTAALPETTVTAPEGSSPGNQSTLTSNGSVTSSETSLPTGRGSRAVSGSEKDAQGSAKTTTAEASGVPGGAGQIFKATYSGVPVFEMICRGVAVMRRRSDSYLNATQILKVAEFDKPQRTRILEREVQKGEHEKIQGGYGKYQEYESSKSNSPPLAPKHITAAHLRPRKPREPRTPQKVRRAKGKSTAHILPKPGGGYGPDMGAFPGSGTGEGQSMSMHGFGGGEEEGDEFMSTSEAEYDQGEYDDEMPSRADRSMDRSPRSRKKQTGRPGDELFINHLSPGGKSLRSRNREDVDVEMRTRDEPNSPLLRRSTAGQSDSRAKVPDGSNLWQDARHSNDPTQSHYAATLLNFFISDATALPAILTHPPPDLDFNLIIDEEGHTPLHWAVAMARTKIVRLLIQHGADIYRVNNQGQTALMRSVLFTNNFDTKSFPTLLEILQKTIFTIDKNDQTVFHHVAATAGMRGKVHASRYYMECLLEKLSQHPSELASIINVRDAVGDTSLIIAARIGNKKVVRLLLEAGADSKIRNKSGRNADEYLQEHDIQLGPNPSSTGQQPTPLPTGPPASLQSATVSAHHSPQLPFSHHHSNSTGSIPAHMNQSMAQPHFHGPPPSGPHGPSQSMRSITPPPLRHGTFPTGSHPGFPEGTPKNSFNPPPTSPFNNGHPRDNLSAADGAMLGRGGVGSHGSAGSMSDHHLGLSQHSRGQGAIEMGTFGQNSGSSLSAPLGAQRSHSQDRPSQRMIPAVTELFEQLTQSYEKDLYEKEQDLLEARNLLHGFQSEIQDGHRAIDELKSKSMYLGQADEQIRTLQNMIRQEIHLRQRLRLEDLVVQEEARLKQETEQEKAAASASAGSGGILRADAGRCAMLEKEASELREQLTRLQQNRRDQVDEIVQLKSQQGKRRHEYKRLIALCCNVSIDEVDGLLGPLLSTLGNEDGAHQ</sequence>
<dbReference type="Pfam" id="PF13637">
    <property type="entry name" value="Ank_4"/>
    <property type="match status" value="1"/>
</dbReference>
<evidence type="ECO:0000256" key="1">
    <source>
        <dbReference type="ARBA" id="ARBA00022737"/>
    </source>
</evidence>
<feature type="repeat" description="ANK" evidence="3">
    <location>
        <begin position="800"/>
        <end position="832"/>
    </location>
</feature>
<feature type="compositionally biased region" description="Low complexity" evidence="5">
    <location>
        <begin position="98"/>
        <end position="125"/>
    </location>
</feature>
<feature type="compositionally biased region" description="Basic residues" evidence="5">
    <location>
        <begin position="478"/>
        <end position="488"/>
    </location>
</feature>
<dbReference type="PROSITE" id="PS50297">
    <property type="entry name" value="ANK_REP_REGION"/>
    <property type="match status" value="2"/>
</dbReference>
<feature type="compositionally biased region" description="Polar residues" evidence="5">
    <location>
        <begin position="1015"/>
        <end position="1024"/>
    </location>
</feature>
<feature type="compositionally biased region" description="Gly residues" evidence="5">
    <location>
        <begin position="979"/>
        <end position="988"/>
    </location>
</feature>
<feature type="compositionally biased region" description="Gly residues" evidence="5">
    <location>
        <begin position="496"/>
        <end position="514"/>
    </location>
</feature>
<dbReference type="Gene3D" id="3.10.260.10">
    <property type="entry name" value="Transcription regulator HTH, APSES-type DNA-binding domain"/>
    <property type="match status" value="1"/>
</dbReference>
<dbReference type="InterPro" id="IPR002110">
    <property type="entry name" value="Ankyrin_rpt"/>
</dbReference>
<evidence type="ECO:0000313" key="8">
    <source>
        <dbReference type="Proteomes" id="UP000780801"/>
    </source>
</evidence>
<dbReference type="GO" id="GO:0030907">
    <property type="term" value="C:MBF transcription complex"/>
    <property type="evidence" value="ECO:0007669"/>
    <property type="project" value="TreeGrafter"/>
</dbReference>
<evidence type="ECO:0000256" key="2">
    <source>
        <dbReference type="ARBA" id="ARBA00023043"/>
    </source>
</evidence>
<dbReference type="SMART" id="SM01252">
    <property type="entry name" value="KilA-N"/>
    <property type="match status" value="1"/>
</dbReference>
<comment type="caution">
    <text evidence="7">The sequence shown here is derived from an EMBL/GenBank/DDBJ whole genome shotgun (WGS) entry which is preliminary data.</text>
</comment>
<proteinExistence type="predicted"/>
<dbReference type="PROSITE" id="PS50088">
    <property type="entry name" value="ANK_REPEAT"/>
    <property type="match status" value="2"/>
</dbReference>
<feature type="compositionally biased region" description="Polar residues" evidence="5">
    <location>
        <begin position="319"/>
        <end position="340"/>
    </location>
</feature>
<keyword evidence="4" id="KW-0175">Coiled coil</keyword>
<feature type="region of interest" description="Disordered" evidence="5">
    <location>
        <begin position="272"/>
        <end position="372"/>
    </location>
</feature>
<feature type="coiled-coil region" evidence="4">
    <location>
        <begin position="1122"/>
        <end position="1198"/>
    </location>
</feature>
<reference evidence="7" key="1">
    <citation type="journal article" date="2020" name="Fungal Divers.">
        <title>Resolving the Mortierellaceae phylogeny through synthesis of multi-gene phylogenetics and phylogenomics.</title>
        <authorList>
            <person name="Vandepol N."/>
            <person name="Liber J."/>
            <person name="Desiro A."/>
            <person name="Na H."/>
            <person name="Kennedy M."/>
            <person name="Barry K."/>
            <person name="Grigoriev I.V."/>
            <person name="Miller A.N."/>
            <person name="O'Donnell K."/>
            <person name="Stajich J.E."/>
            <person name="Bonito G."/>
        </authorList>
    </citation>
    <scope>NUCLEOTIDE SEQUENCE</scope>
    <source>
        <strain evidence="7">KOD1015</strain>
    </source>
</reference>
<dbReference type="InterPro" id="IPR036770">
    <property type="entry name" value="Ankyrin_rpt-contain_sf"/>
</dbReference>
<dbReference type="InterPro" id="IPR036887">
    <property type="entry name" value="HTH_APSES_sf"/>
</dbReference>
<feature type="region of interest" description="Disordered" evidence="5">
    <location>
        <begin position="846"/>
        <end position="1040"/>
    </location>
</feature>
<dbReference type="GO" id="GO:0001228">
    <property type="term" value="F:DNA-binding transcription activator activity, RNA polymerase II-specific"/>
    <property type="evidence" value="ECO:0007669"/>
    <property type="project" value="UniProtKB-ARBA"/>
</dbReference>
<dbReference type="SUPFAM" id="SSF48403">
    <property type="entry name" value="Ankyrin repeat"/>
    <property type="match status" value="1"/>
</dbReference>
<protein>
    <recommendedName>
        <fullName evidence="6">HTH APSES-type domain-containing protein</fullName>
    </recommendedName>
</protein>
<evidence type="ECO:0000313" key="7">
    <source>
        <dbReference type="EMBL" id="KAF9584777.1"/>
    </source>
</evidence>
<feature type="compositionally biased region" description="Polar residues" evidence="5">
    <location>
        <begin position="1"/>
        <end position="15"/>
    </location>
</feature>
<name>A0A9P6G0D4_9FUNG</name>
<dbReference type="PANTHER" id="PTHR43828:SF15">
    <property type="entry name" value="TRANSCRIPTION FACTOR MBP1"/>
    <property type="match status" value="1"/>
</dbReference>
<feature type="region of interest" description="Disordered" evidence="5">
    <location>
        <begin position="446"/>
        <end position="639"/>
    </location>
</feature>
<feature type="region of interest" description="Disordered" evidence="5">
    <location>
        <begin position="96"/>
        <end position="125"/>
    </location>
</feature>
<evidence type="ECO:0000259" key="6">
    <source>
        <dbReference type="PROSITE" id="PS51299"/>
    </source>
</evidence>
<dbReference type="EMBL" id="JAABOA010000330">
    <property type="protein sequence ID" value="KAF9584777.1"/>
    <property type="molecule type" value="Genomic_DNA"/>
</dbReference>
<dbReference type="Pfam" id="PF00023">
    <property type="entry name" value="Ank"/>
    <property type="match status" value="1"/>
</dbReference>
<feature type="compositionally biased region" description="Basic and acidic residues" evidence="5">
    <location>
        <begin position="550"/>
        <end position="562"/>
    </location>
</feature>
<feature type="compositionally biased region" description="Acidic residues" evidence="5">
    <location>
        <begin position="539"/>
        <end position="549"/>
    </location>
</feature>
<evidence type="ECO:0000256" key="3">
    <source>
        <dbReference type="PROSITE-ProRule" id="PRU00023"/>
    </source>
</evidence>
<dbReference type="GO" id="GO:0003677">
    <property type="term" value="F:DNA binding"/>
    <property type="evidence" value="ECO:0007669"/>
    <property type="project" value="InterPro"/>
</dbReference>
<dbReference type="PROSITE" id="PS51299">
    <property type="entry name" value="HTH_APSES"/>
    <property type="match status" value="1"/>
</dbReference>
<keyword evidence="2 3" id="KW-0040">ANK repeat</keyword>
<feature type="compositionally biased region" description="Polar residues" evidence="5">
    <location>
        <begin position="272"/>
        <end position="303"/>
    </location>
</feature>
<feature type="region of interest" description="Disordered" evidence="5">
    <location>
        <begin position="1"/>
        <end position="64"/>
    </location>
</feature>
<feature type="compositionally biased region" description="Polar residues" evidence="5">
    <location>
        <begin position="891"/>
        <end position="905"/>
    </location>
</feature>
<dbReference type="SUPFAM" id="SSF54616">
    <property type="entry name" value="DNA-binding domain of Mlu1-box binding protein MBP1"/>
    <property type="match status" value="1"/>
</dbReference>
<keyword evidence="1" id="KW-0677">Repeat</keyword>
<keyword evidence="8" id="KW-1185">Reference proteome</keyword>
<dbReference type="InterPro" id="IPR051642">
    <property type="entry name" value="SWI6-like"/>
</dbReference>
<organism evidence="7 8">
    <name type="scientific">Lunasporangiospora selenospora</name>
    <dbReference type="NCBI Taxonomy" id="979761"/>
    <lineage>
        <taxon>Eukaryota</taxon>
        <taxon>Fungi</taxon>
        <taxon>Fungi incertae sedis</taxon>
        <taxon>Mucoromycota</taxon>
        <taxon>Mortierellomycotina</taxon>
        <taxon>Mortierellomycetes</taxon>
        <taxon>Mortierellales</taxon>
        <taxon>Mortierellaceae</taxon>
        <taxon>Lunasporangiospora</taxon>
    </lineage>
</organism>
<dbReference type="OrthoDB" id="6718656at2759"/>
<dbReference type="PANTHER" id="PTHR43828">
    <property type="entry name" value="ASPARAGINASE"/>
    <property type="match status" value="1"/>
</dbReference>
<dbReference type="InterPro" id="IPR003163">
    <property type="entry name" value="Tscrpt_reg_HTH_APSES-type"/>
</dbReference>
<dbReference type="InterPro" id="IPR018004">
    <property type="entry name" value="KilA/APSES_HTH"/>
</dbReference>